<dbReference type="PATRIC" id="fig|1422.18.peg.1595"/>
<accession>A0A150MAA7</accession>
<keyword evidence="4" id="KW-1185">Reference proteome</keyword>
<name>A0A150MAA7_GEOSE</name>
<reference evidence="1 4" key="2">
    <citation type="submission" date="2016-03" db="EMBL/GenBank/DDBJ databases">
        <title>Spore heat resistance.</title>
        <authorList>
            <person name="Boekhorst J."/>
            <person name="Berendsen E.M."/>
            <person name="Wells-Bennik M.H."/>
            <person name="Kuipers O.P."/>
        </authorList>
    </citation>
    <scope>NUCLEOTIDE SEQUENCE [LARGE SCALE GENOMIC DNA]</scope>
    <source>
        <strain evidence="1 4">GS8</strain>
    </source>
</reference>
<evidence type="ECO:0000313" key="1">
    <source>
        <dbReference type="EMBL" id="KAF6510553.1"/>
    </source>
</evidence>
<dbReference type="Proteomes" id="UP000773850">
    <property type="component" value="Unassembled WGS sequence"/>
</dbReference>
<comment type="caution">
    <text evidence="2">The sequence shown here is derived from an EMBL/GenBank/DDBJ whole genome shotgun (WGS) entry which is preliminary data.</text>
</comment>
<dbReference type="EMBL" id="LUCS01000028">
    <property type="protein sequence ID" value="KAF6510553.1"/>
    <property type="molecule type" value="Genomic_DNA"/>
</dbReference>
<dbReference type="AlphaFoldDB" id="A0A150MAA7"/>
<evidence type="ECO:0000313" key="3">
    <source>
        <dbReference type="Proteomes" id="UP000075424"/>
    </source>
</evidence>
<protein>
    <submittedName>
        <fullName evidence="2">Uncharacterized protein</fullName>
    </submittedName>
</protein>
<dbReference type="Proteomes" id="UP000075424">
    <property type="component" value="Unassembled WGS sequence"/>
</dbReference>
<dbReference type="EMBL" id="LQYV01000133">
    <property type="protein sequence ID" value="KYD21474.1"/>
    <property type="molecule type" value="Genomic_DNA"/>
</dbReference>
<gene>
    <name evidence="2" type="ORF">B4109_2421</name>
    <name evidence="1" type="ORF">GS8_2710</name>
</gene>
<proteinExistence type="predicted"/>
<sequence length="57" mass="6265">MKKPLNNGSSHVEKLCEIGSSSPIPTTHRAKRNVFHQSRLGALAFVGDLDAALYNTW</sequence>
<organism evidence="2 3">
    <name type="scientific">Geobacillus stearothermophilus</name>
    <name type="common">Bacillus stearothermophilus</name>
    <dbReference type="NCBI Taxonomy" id="1422"/>
    <lineage>
        <taxon>Bacteria</taxon>
        <taxon>Bacillati</taxon>
        <taxon>Bacillota</taxon>
        <taxon>Bacilli</taxon>
        <taxon>Bacillales</taxon>
        <taxon>Anoxybacillaceae</taxon>
        <taxon>Geobacillus</taxon>
    </lineage>
</organism>
<evidence type="ECO:0000313" key="2">
    <source>
        <dbReference type="EMBL" id="KYD21474.1"/>
    </source>
</evidence>
<reference evidence="2 3" key="1">
    <citation type="submission" date="2016-01" db="EMBL/GenBank/DDBJ databases">
        <title>Draft Genome Sequences of Seven Thermophilic Sporeformers Isolated from Foods.</title>
        <authorList>
            <person name="Berendsen E.M."/>
            <person name="Wells-Bennik M.H."/>
            <person name="Krawcyk A.O."/>
            <person name="De Jong A."/>
            <person name="Holsappel S."/>
            <person name="Eijlander R.T."/>
            <person name="Kuipers O.P."/>
        </authorList>
    </citation>
    <scope>NUCLEOTIDE SEQUENCE [LARGE SCALE GENOMIC DNA]</scope>
    <source>
        <strain evidence="2 3">B4109</strain>
    </source>
</reference>
<evidence type="ECO:0000313" key="4">
    <source>
        <dbReference type="Proteomes" id="UP000773850"/>
    </source>
</evidence>